<dbReference type="RefSeq" id="XP_022296354.1">
    <property type="nucleotide sequence ID" value="XM_022440646.1"/>
</dbReference>
<evidence type="ECO:0000256" key="2">
    <source>
        <dbReference type="PROSITE-ProRule" id="PRU00024"/>
    </source>
</evidence>
<dbReference type="PANTHER" id="PTHR25462">
    <property type="entry name" value="BONUS, ISOFORM C-RELATED"/>
    <property type="match status" value="1"/>
</dbReference>
<dbReference type="Gene3D" id="2.120.10.30">
    <property type="entry name" value="TolB, C-terminal domain"/>
    <property type="match status" value="1"/>
</dbReference>
<evidence type="ECO:0000313" key="5">
    <source>
        <dbReference type="Proteomes" id="UP000694844"/>
    </source>
</evidence>
<keyword evidence="1" id="KW-0677">Repeat</keyword>
<keyword evidence="5" id="KW-1185">Reference proteome</keyword>
<evidence type="ECO:0000259" key="4">
    <source>
        <dbReference type="PROSITE" id="PS50119"/>
    </source>
</evidence>
<feature type="domain" description="B box-type" evidence="4">
    <location>
        <begin position="57"/>
        <end position="99"/>
    </location>
</feature>
<proteinExistence type="predicted"/>
<dbReference type="SUPFAM" id="SSF57845">
    <property type="entry name" value="B-box zinc-binding domain"/>
    <property type="match status" value="1"/>
</dbReference>
<dbReference type="GO" id="GO:0061630">
    <property type="term" value="F:ubiquitin protein ligase activity"/>
    <property type="evidence" value="ECO:0007669"/>
    <property type="project" value="TreeGrafter"/>
</dbReference>
<protein>
    <submittedName>
        <fullName evidence="6">Uncharacterized protein LOC111106114</fullName>
    </submittedName>
</protein>
<dbReference type="OrthoDB" id="153872at2759"/>
<feature type="repeat" description="NHL" evidence="3">
    <location>
        <begin position="491"/>
        <end position="518"/>
    </location>
</feature>
<dbReference type="GeneID" id="111106114"/>
<dbReference type="PROSITE" id="PS50119">
    <property type="entry name" value="ZF_BBOX"/>
    <property type="match status" value="2"/>
</dbReference>
<dbReference type="SMART" id="SM00336">
    <property type="entry name" value="BBOX"/>
    <property type="match status" value="2"/>
</dbReference>
<keyword evidence="2" id="KW-0479">Metal-binding</keyword>
<dbReference type="InterPro" id="IPR001258">
    <property type="entry name" value="NHL_repeat"/>
</dbReference>
<dbReference type="AlphaFoldDB" id="A0A8B8B161"/>
<dbReference type="Pfam" id="PF00643">
    <property type="entry name" value="zf-B_box"/>
    <property type="match status" value="1"/>
</dbReference>
<reference evidence="6" key="1">
    <citation type="submission" date="2025-08" db="UniProtKB">
        <authorList>
            <consortium name="RefSeq"/>
        </authorList>
    </citation>
    <scope>IDENTIFICATION</scope>
    <source>
        <tissue evidence="6">Whole sample</tissue>
    </source>
</reference>
<dbReference type="KEGG" id="cvn:111106114"/>
<accession>A0A8B8B161</accession>
<evidence type="ECO:0000256" key="1">
    <source>
        <dbReference type="ARBA" id="ARBA00022737"/>
    </source>
</evidence>
<keyword evidence="2" id="KW-0862">Zinc</keyword>
<dbReference type="GO" id="GO:0008270">
    <property type="term" value="F:zinc ion binding"/>
    <property type="evidence" value="ECO:0007669"/>
    <property type="project" value="UniProtKB-KW"/>
</dbReference>
<keyword evidence="2" id="KW-0863">Zinc-finger</keyword>
<sequence>MDPQDSAQDILRCDICETPVPPMYCDICHIKLCILCVGVHLSDQSKKHEVVPFEKRGSTTKCPKHSTKICDLHCEQCDVPICSQCVSSGKHLGHKAVEIMKILINKKEIIKKDLQEIEELIYPKYQETASDIPVQKANARKHTQKLTTALKKQGKALHQEIDNIIQKMQTEIDDMDCQHLVVIQKQEDAINQAISEIESTILDLRNLLETCDVCLVSGYKSRNEEFRKMPAQFQVSLPTLTPQKINTEQIYQQLGSLSKLAIKRKEHSGPMKTLGFMSSLQSRKLIDVPRILTDINTEYGEDNKLRSVSYLNDSEFWTCGGDKILRLYNIQGELLKSLQTKTGNMPLDITVTHRRELVYIDYNDRSINIVKNTQIQPLIRLPRWKPLYLCTSSSGDILIAMVSNDKKQAKVVRYSGPLKIQTIQMDDQGQPLYSSSTNTKYLTENRNLDICMADFAAYSVVVVNVTGKFRFRYTGLSSIQIPSNTKKPFKPSGITSDSQSRILTTDSDNHCIHILDKDGNFLRYIDNCGLQCPAGLCMDSRDHLFVAEWKIGKVKKIQY</sequence>
<dbReference type="PANTHER" id="PTHR25462:SF305">
    <property type="entry name" value="RING-TYPE DOMAIN-CONTAINING PROTEIN"/>
    <property type="match status" value="1"/>
</dbReference>
<gene>
    <name evidence="6" type="primary">LOC111106114</name>
</gene>
<feature type="domain" description="B box-type" evidence="4">
    <location>
        <begin position="8"/>
        <end position="53"/>
    </location>
</feature>
<dbReference type="Gene3D" id="3.30.160.60">
    <property type="entry name" value="Classic Zinc Finger"/>
    <property type="match status" value="1"/>
</dbReference>
<dbReference type="InterPro" id="IPR011042">
    <property type="entry name" value="6-blade_b-propeller_TolB-like"/>
</dbReference>
<dbReference type="InterPro" id="IPR047153">
    <property type="entry name" value="TRIM45/56/19-like"/>
</dbReference>
<evidence type="ECO:0000313" key="6">
    <source>
        <dbReference type="RefSeq" id="XP_022296354.1"/>
    </source>
</evidence>
<dbReference type="InterPro" id="IPR000315">
    <property type="entry name" value="Znf_B-box"/>
</dbReference>
<organism evidence="5 6">
    <name type="scientific">Crassostrea virginica</name>
    <name type="common">Eastern oyster</name>
    <dbReference type="NCBI Taxonomy" id="6565"/>
    <lineage>
        <taxon>Eukaryota</taxon>
        <taxon>Metazoa</taxon>
        <taxon>Spiralia</taxon>
        <taxon>Lophotrochozoa</taxon>
        <taxon>Mollusca</taxon>
        <taxon>Bivalvia</taxon>
        <taxon>Autobranchia</taxon>
        <taxon>Pteriomorphia</taxon>
        <taxon>Ostreida</taxon>
        <taxon>Ostreoidea</taxon>
        <taxon>Ostreidae</taxon>
        <taxon>Crassostrea</taxon>
    </lineage>
</organism>
<dbReference type="CDD" id="cd19756">
    <property type="entry name" value="Bbox2"/>
    <property type="match status" value="1"/>
</dbReference>
<dbReference type="GO" id="GO:0005654">
    <property type="term" value="C:nucleoplasm"/>
    <property type="evidence" value="ECO:0007669"/>
    <property type="project" value="TreeGrafter"/>
</dbReference>
<dbReference type="SUPFAM" id="SSF101898">
    <property type="entry name" value="NHL repeat"/>
    <property type="match status" value="1"/>
</dbReference>
<name>A0A8B8B161_CRAVI</name>
<dbReference type="PROSITE" id="PS51125">
    <property type="entry name" value="NHL"/>
    <property type="match status" value="1"/>
</dbReference>
<dbReference type="Proteomes" id="UP000694844">
    <property type="component" value="Chromosome 8"/>
</dbReference>
<evidence type="ECO:0000256" key="3">
    <source>
        <dbReference type="PROSITE-ProRule" id="PRU00504"/>
    </source>
</evidence>